<dbReference type="SUPFAM" id="SSF52317">
    <property type="entry name" value="Class I glutamine amidotransferase-like"/>
    <property type="match status" value="1"/>
</dbReference>
<dbReference type="PANTHER" id="PTHR43235:SF1">
    <property type="entry name" value="GLUTAMINE AMIDOTRANSFERASE PB2B2.05-RELATED"/>
    <property type="match status" value="1"/>
</dbReference>
<dbReference type="CDD" id="cd01745">
    <property type="entry name" value="GATase1_2"/>
    <property type="match status" value="1"/>
</dbReference>
<evidence type="ECO:0000313" key="2">
    <source>
        <dbReference type="Proteomes" id="UP001368500"/>
    </source>
</evidence>
<sequence>MSVTPDRPLLVGVSARIHHPDTPVLDLGGIWTKTLHYMEQSVALWLMKGRALPVMVPAFEADSLVHRQLMDLPAYAATLDGLVLQGGADVSPRMYGEAPLRAEWSGDAIRDAYEIELIQAFVRAGKPVFGICRGLQILNVAFGGSLYQDLPTQAAGPVTHFDDARYERNGHPLALEPDGWLAGLYADHPRSWVNSIHHQAIHRLAPGFRIEARCPEDGLIEAVSRPGGSFLAGVQWHPEFPWHAGEAAFDDRPLLNDFLQACRQVRDAGRSG</sequence>
<dbReference type="RefSeq" id="WP_341373333.1">
    <property type="nucleotide sequence ID" value="NZ_JBBUTF010000005.1"/>
</dbReference>
<dbReference type="InterPro" id="IPR044668">
    <property type="entry name" value="PuuD-like"/>
</dbReference>
<dbReference type="PROSITE" id="PS51273">
    <property type="entry name" value="GATASE_TYPE_1"/>
    <property type="match status" value="1"/>
</dbReference>
<keyword evidence="2" id="KW-1185">Reference proteome</keyword>
<proteinExistence type="predicted"/>
<dbReference type="InterPro" id="IPR011697">
    <property type="entry name" value="Peptidase_C26"/>
</dbReference>
<gene>
    <name evidence="1" type="ORF">AACH11_06190</name>
</gene>
<dbReference type="Pfam" id="PF07722">
    <property type="entry name" value="Peptidase_C26"/>
    <property type="match status" value="1"/>
</dbReference>
<protein>
    <submittedName>
        <fullName evidence="1">Gamma-glutamyl-gamma-aminobutyrate hydrolase family protein</fullName>
    </submittedName>
</protein>
<dbReference type="EMBL" id="JBBUTF010000005">
    <property type="protein sequence ID" value="MEK8025548.1"/>
    <property type="molecule type" value="Genomic_DNA"/>
</dbReference>
<name>A0ABU9B7I6_9BURK</name>
<organism evidence="1 2">
    <name type="scientific">Pseudaquabacterium rugosum</name>
    <dbReference type="NCBI Taxonomy" id="2984194"/>
    <lineage>
        <taxon>Bacteria</taxon>
        <taxon>Pseudomonadati</taxon>
        <taxon>Pseudomonadota</taxon>
        <taxon>Betaproteobacteria</taxon>
        <taxon>Burkholderiales</taxon>
        <taxon>Sphaerotilaceae</taxon>
        <taxon>Pseudaquabacterium</taxon>
    </lineage>
</organism>
<dbReference type="GO" id="GO:0016787">
    <property type="term" value="F:hydrolase activity"/>
    <property type="evidence" value="ECO:0007669"/>
    <property type="project" value="UniProtKB-KW"/>
</dbReference>
<reference evidence="1 2" key="1">
    <citation type="submission" date="2024-04" db="EMBL/GenBank/DDBJ databases">
        <title>Novel species of the genus Ideonella isolated from streams.</title>
        <authorList>
            <person name="Lu H."/>
        </authorList>
    </citation>
    <scope>NUCLEOTIDE SEQUENCE [LARGE SCALE GENOMIC DNA]</scope>
    <source>
        <strain evidence="1 2">BYS139W</strain>
    </source>
</reference>
<dbReference type="PANTHER" id="PTHR43235">
    <property type="entry name" value="GLUTAMINE AMIDOTRANSFERASE PB2B2.05-RELATED"/>
    <property type="match status" value="1"/>
</dbReference>
<accession>A0ABU9B7I6</accession>
<dbReference type="Proteomes" id="UP001368500">
    <property type="component" value="Unassembled WGS sequence"/>
</dbReference>
<keyword evidence="1" id="KW-0378">Hydrolase</keyword>
<evidence type="ECO:0000313" key="1">
    <source>
        <dbReference type="EMBL" id="MEK8025548.1"/>
    </source>
</evidence>
<dbReference type="Gene3D" id="3.40.50.880">
    <property type="match status" value="1"/>
</dbReference>
<comment type="caution">
    <text evidence="1">The sequence shown here is derived from an EMBL/GenBank/DDBJ whole genome shotgun (WGS) entry which is preliminary data.</text>
</comment>
<dbReference type="InterPro" id="IPR029062">
    <property type="entry name" value="Class_I_gatase-like"/>
</dbReference>